<evidence type="ECO:0000313" key="6">
    <source>
        <dbReference type="Proteomes" id="UP000504607"/>
    </source>
</evidence>
<dbReference type="RefSeq" id="XP_073106800.1">
    <property type="nucleotide sequence ID" value="XM_073250699.1"/>
</dbReference>
<dbReference type="FunCoup" id="A0A6I9QT99">
    <property type="interactions" value="2274"/>
</dbReference>
<gene>
    <name evidence="7" type="primary">LOC105040094</name>
</gene>
<dbReference type="RefSeq" id="XP_010914774.1">
    <property type="nucleotide sequence ID" value="XM_010916472.3"/>
</dbReference>
<dbReference type="InterPro" id="IPR001965">
    <property type="entry name" value="Znf_PHD"/>
</dbReference>
<evidence type="ECO:0000259" key="5">
    <source>
        <dbReference type="SMART" id="SM00249"/>
    </source>
</evidence>
<dbReference type="PANTHER" id="PTHR34451">
    <property type="entry name" value="PHD FINGER FAMILY PROTEIN"/>
    <property type="match status" value="1"/>
</dbReference>
<accession>A0A6I9QT99</accession>
<name>A0A6I9QT99_ELAGV</name>
<evidence type="ECO:0000256" key="1">
    <source>
        <dbReference type="ARBA" id="ARBA00022723"/>
    </source>
</evidence>
<proteinExistence type="predicted"/>
<sequence>MTTEVVATTLRLDPPPPPRPAGCGGDGCDARDPWPLHHVRHRTVFCRLCTSCVLKYHSGSFCVACFELLDALPLPPPAALPSLVRCSRCPSIAHSACLQEAERGSTYLCPSCSNPESFSYFRVSKDGQQRSFDLTSAKVLLAATRLSVASMSRAAAAARAEAERKVREAALARKRAREMLERVFTLSKMEKEKKKKEANEAVVVPVPEVAETKKKMPKLSSTVAAVVGQKSVQNRDTDRWMKFQEPVATALKPVQGLVDDKSKVTSLTGMHNHANNGDMKGNLGSLSRSGNNVGQRESKERGVLSGTQGAFVKEEDGVVGRC</sequence>
<evidence type="ECO:0000313" key="7">
    <source>
        <dbReference type="RefSeq" id="XP_010914774.1"/>
    </source>
</evidence>
<feature type="compositionally biased region" description="Polar residues" evidence="4">
    <location>
        <begin position="284"/>
        <end position="295"/>
    </location>
</feature>
<dbReference type="AlphaFoldDB" id="A0A6I9QT99"/>
<keyword evidence="6" id="KW-1185">Reference proteome</keyword>
<dbReference type="OrthoDB" id="692041at2759"/>
<dbReference type="PANTHER" id="PTHR34451:SF7">
    <property type="entry name" value="PHD FINGER FAMILY PROTEIN"/>
    <property type="match status" value="1"/>
</dbReference>
<evidence type="ECO:0000256" key="2">
    <source>
        <dbReference type="ARBA" id="ARBA00022771"/>
    </source>
</evidence>
<dbReference type="GeneID" id="105040094"/>
<keyword evidence="3" id="KW-0862">Zinc</keyword>
<feature type="region of interest" description="Disordered" evidence="4">
    <location>
        <begin position="270"/>
        <end position="309"/>
    </location>
</feature>
<evidence type="ECO:0000256" key="4">
    <source>
        <dbReference type="SAM" id="MobiDB-lite"/>
    </source>
</evidence>
<keyword evidence="2" id="KW-0863">Zinc-finger</keyword>
<protein>
    <submittedName>
        <fullName evidence="7">Uncharacterized protein LOC105040094</fullName>
    </submittedName>
</protein>
<dbReference type="SMART" id="SM00249">
    <property type="entry name" value="PHD"/>
    <property type="match status" value="1"/>
</dbReference>
<dbReference type="Proteomes" id="UP000504607">
    <property type="component" value="Chromosome 2"/>
</dbReference>
<organism evidence="6 7">
    <name type="scientific">Elaeis guineensis var. tenera</name>
    <name type="common">Oil palm</name>
    <dbReference type="NCBI Taxonomy" id="51953"/>
    <lineage>
        <taxon>Eukaryota</taxon>
        <taxon>Viridiplantae</taxon>
        <taxon>Streptophyta</taxon>
        <taxon>Embryophyta</taxon>
        <taxon>Tracheophyta</taxon>
        <taxon>Spermatophyta</taxon>
        <taxon>Magnoliopsida</taxon>
        <taxon>Liliopsida</taxon>
        <taxon>Arecaceae</taxon>
        <taxon>Arecoideae</taxon>
        <taxon>Cocoseae</taxon>
        <taxon>Elaeidinae</taxon>
        <taxon>Elaeis</taxon>
    </lineage>
</organism>
<dbReference type="InParanoid" id="A0A6I9QT99"/>
<feature type="domain" description="Zinc finger PHD-type" evidence="5">
    <location>
        <begin position="61"/>
        <end position="113"/>
    </location>
</feature>
<keyword evidence="1" id="KW-0479">Metal-binding</keyword>
<reference evidence="7" key="1">
    <citation type="submission" date="2025-08" db="UniProtKB">
        <authorList>
            <consortium name="RefSeq"/>
        </authorList>
    </citation>
    <scope>IDENTIFICATION</scope>
</reference>
<dbReference type="GO" id="GO:0008270">
    <property type="term" value="F:zinc ion binding"/>
    <property type="evidence" value="ECO:0007669"/>
    <property type="project" value="UniProtKB-KW"/>
</dbReference>
<evidence type="ECO:0000256" key="3">
    <source>
        <dbReference type="ARBA" id="ARBA00022833"/>
    </source>
</evidence>